<dbReference type="CDD" id="cd00086">
    <property type="entry name" value="homeodomain"/>
    <property type="match status" value="1"/>
</dbReference>
<evidence type="ECO:0000256" key="4">
    <source>
        <dbReference type="ARBA" id="ARBA00023242"/>
    </source>
</evidence>
<keyword evidence="7" id="KW-1185">Reference proteome</keyword>
<evidence type="ECO:0000313" key="6">
    <source>
        <dbReference type="EMBL" id="GMK53646.1"/>
    </source>
</evidence>
<feature type="domain" description="KN homeodomain" evidence="5">
    <location>
        <begin position="63"/>
        <end position="102"/>
    </location>
</feature>
<keyword evidence="2" id="KW-0238">DNA-binding</keyword>
<dbReference type="GO" id="GO:0003677">
    <property type="term" value="F:DNA binding"/>
    <property type="evidence" value="ECO:0007669"/>
    <property type="project" value="UniProtKB-KW"/>
</dbReference>
<dbReference type="AlphaFoldDB" id="A0AAD3Y7P5"/>
<organism evidence="6 7">
    <name type="scientific">Cutaneotrichosporon spelunceum</name>
    <dbReference type="NCBI Taxonomy" id="1672016"/>
    <lineage>
        <taxon>Eukaryota</taxon>
        <taxon>Fungi</taxon>
        <taxon>Dikarya</taxon>
        <taxon>Basidiomycota</taxon>
        <taxon>Agaricomycotina</taxon>
        <taxon>Tremellomycetes</taxon>
        <taxon>Trichosporonales</taxon>
        <taxon>Trichosporonaceae</taxon>
        <taxon>Cutaneotrichosporon</taxon>
    </lineage>
</organism>
<comment type="caution">
    <text evidence="6">The sequence shown here is derived from an EMBL/GenBank/DDBJ whole genome shotgun (WGS) entry which is preliminary data.</text>
</comment>
<evidence type="ECO:0000256" key="1">
    <source>
        <dbReference type="ARBA" id="ARBA00005800"/>
    </source>
</evidence>
<dbReference type="Proteomes" id="UP001222932">
    <property type="component" value="Unassembled WGS sequence"/>
</dbReference>
<keyword evidence="4" id="KW-0539">Nucleus</keyword>
<evidence type="ECO:0000256" key="3">
    <source>
        <dbReference type="ARBA" id="ARBA00023155"/>
    </source>
</evidence>
<evidence type="ECO:0000259" key="5">
    <source>
        <dbReference type="Pfam" id="PF05920"/>
    </source>
</evidence>
<dbReference type="EMBL" id="BTCM01000001">
    <property type="protein sequence ID" value="GMK53646.1"/>
    <property type="molecule type" value="Genomic_DNA"/>
</dbReference>
<gene>
    <name evidence="6" type="ORF">CspeluHIS016_0102320</name>
</gene>
<protein>
    <recommendedName>
        <fullName evidence="5">KN homeodomain domain-containing protein</fullName>
    </recommendedName>
</protein>
<dbReference type="InterPro" id="IPR009057">
    <property type="entry name" value="Homeodomain-like_sf"/>
</dbReference>
<dbReference type="InterPro" id="IPR008422">
    <property type="entry name" value="KN_HD"/>
</dbReference>
<accession>A0AAD3Y7P5</accession>
<dbReference type="Gene3D" id="1.10.10.60">
    <property type="entry name" value="Homeodomain-like"/>
    <property type="match status" value="1"/>
</dbReference>
<dbReference type="SUPFAM" id="SSF46689">
    <property type="entry name" value="Homeodomain-like"/>
    <property type="match status" value="1"/>
</dbReference>
<reference evidence="6" key="1">
    <citation type="journal article" date="2023" name="BMC Genomics">
        <title>Chromosome-level genome assemblies of Cutaneotrichosporon spp. (Trichosporonales, Basidiomycota) reveal imbalanced evolution between nucleotide sequences and chromosome synteny.</title>
        <authorList>
            <person name="Kobayashi Y."/>
            <person name="Kayamori A."/>
            <person name="Aoki K."/>
            <person name="Shiwa Y."/>
            <person name="Matsutani M."/>
            <person name="Fujita N."/>
            <person name="Sugita T."/>
            <person name="Iwasaki W."/>
            <person name="Tanaka N."/>
            <person name="Takashima M."/>
        </authorList>
    </citation>
    <scope>NUCLEOTIDE SEQUENCE</scope>
    <source>
        <strain evidence="6">HIS016</strain>
    </source>
</reference>
<keyword evidence="3" id="KW-0371">Homeobox</keyword>
<comment type="similarity">
    <text evidence="1">Belongs to the TALE/M-ATYP homeobox family.</text>
</comment>
<name>A0AAD3Y7P5_9TREE</name>
<evidence type="ECO:0000313" key="7">
    <source>
        <dbReference type="Proteomes" id="UP001222932"/>
    </source>
</evidence>
<dbReference type="Pfam" id="PF05920">
    <property type="entry name" value="Homeobox_KN"/>
    <property type="match status" value="1"/>
</dbReference>
<proteinExistence type="inferred from homology"/>
<reference evidence="6" key="2">
    <citation type="submission" date="2023-06" db="EMBL/GenBank/DDBJ databases">
        <authorList>
            <person name="Kobayashi Y."/>
            <person name="Kayamori A."/>
            <person name="Aoki K."/>
            <person name="Shiwa Y."/>
            <person name="Fujita N."/>
            <person name="Sugita T."/>
            <person name="Iwasaki W."/>
            <person name="Tanaka N."/>
            <person name="Takashima M."/>
        </authorList>
    </citation>
    <scope>NUCLEOTIDE SEQUENCE</scope>
    <source>
        <strain evidence="6">HIS016</strain>
    </source>
</reference>
<evidence type="ECO:0000256" key="2">
    <source>
        <dbReference type="ARBA" id="ARBA00023125"/>
    </source>
</evidence>
<sequence>MASAVGADAVVATVMAKAFTDTIHRLQTILDAHIESSSESALADDGDVADTDDDDAPRHLKTWFVTNLANPYPSQSLRRHFAAKLGVPVRNVDTQFTNWRRRTGWSHIKKAWGGDTKEGMSALLAQYASGEESRLEVCAAIRRMTHLLNGLLPLFQQVVQPFTSFRSTVNSTFLVSISVT</sequence>
<dbReference type="GO" id="GO:0006355">
    <property type="term" value="P:regulation of DNA-templated transcription"/>
    <property type="evidence" value="ECO:0007669"/>
    <property type="project" value="InterPro"/>
</dbReference>
<dbReference type="InterPro" id="IPR001356">
    <property type="entry name" value="HD"/>
</dbReference>